<dbReference type="InterPro" id="IPR050708">
    <property type="entry name" value="T6SS_VgrG/RHS"/>
</dbReference>
<dbReference type="AlphaFoldDB" id="A0A1X1PNS1"/>
<dbReference type="OrthoDB" id="1907165at2"/>
<gene>
    <name evidence="8" type="ORF">B7G54_01450</name>
    <name evidence="7" type="ORF">LMG29660_00829</name>
</gene>
<comment type="similarity">
    <text evidence="2">Belongs to the VgrG protein family.</text>
</comment>
<feature type="domain" description="DUF2345" evidence="5">
    <location>
        <begin position="665"/>
        <end position="812"/>
    </location>
</feature>
<dbReference type="SUPFAM" id="SSF69279">
    <property type="entry name" value="Phage tail proteins"/>
    <property type="match status" value="2"/>
</dbReference>
<evidence type="ECO:0000259" key="4">
    <source>
        <dbReference type="Pfam" id="PF04717"/>
    </source>
</evidence>
<dbReference type="Gene3D" id="4.10.220.110">
    <property type="match status" value="1"/>
</dbReference>
<comment type="subcellular location">
    <subcellularLocation>
        <location evidence="1">Secreted</location>
    </subcellularLocation>
</comment>
<dbReference type="InterPro" id="IPR037026">
    <property type="entry name" value="Vgr_OB-fold_dom_sf"/>
</dbReference>
<proteinExistence type="inferred from homology"/>
<evidence type="ECO:0000256" key="3">
    <source>
        <dbReference type="ARBA" id="ARBA00022525"/>
    </source>
</evidence>
<dbReference type="GO" id="GO:0005576">
    <property type="term" value="C:extracellular region"/>
    <property type="evidence" value="ECO:0007669"/>
    <property type="project" value="UniProtKB-SubCell"/>
</dbReference>
<dbReference type="Pfam" id="PF13296">
    <property type="entry name" value="T6SS_Vgr"/>
    <property type="match status" value="1"/>
</dbReference>
<dbReference type="InterPro" id="IPR018769">
    <property type="entry name" value="VgrG2_DUF2345"/>
</dbReference>
<dbReference type="PANTHER" id="PTHR32305">
    <property type="match status" value="1"/>
</dbReference>
<dbReference type="RefSeq" id="WP_085037425.1">
    <property type="nucleotide sequence ID" value="NZ_CADIKG010000001.1"/>
</dbReference>
<dbReference type="Gene3D" id="2.30.110.50">
    <property type="match status" value="1"/>
</dbReference>
<dbReference type="EMBL" id="NBYX01000001">
    <property type="protein sequence ID" value="ORT88874.1"/>
    <property type="molecule type" value="Genomic_DNA"/>
</dbReference>
<dbReference type="SUPFAM" id="SSF69349">
    <property type="entry name" value="Phage fibre proteins"/>
    <property type="match status" value="1"/>
</dbReference>
<reference evidence="7 10" key="2">
    <citation type="submission" date="2020-04" db="EMBL/GenBank/DDBJ databases">
        <authorList>
            <person name="De Canck E."/>
        </authorList>
    </citation>
    <scope>NUCLEOTIDE SEQUENCE [LARGE SCALE GENOMIC DNA]</scope>
    <source>
        <strain evidence="7 10">LMG 29660</strain>
    </source>
</reference>
<evidence type="ECO:0000256" key="1">
    <source>
        <dbReference type="ARBA" id="ARBA00004613"/>
    </source>
</evidence>
<evidence type="ECO:0000313" key="9">
    <source>
        <dbReference type="Proteomes" id="UP000193146"/>
    </source>
</evidence>
<dbReference type="Pfam" id="PF05954">
    <property type="entry name" value="Phage_GPD"/>
    <property type="match status" value="1"/>
</dbReference>
<feature type="domain" description="Gp5/Type VI secretion system Vgr protein OB-fold" evidence="4">
    <location>
        <begin position="436"/>
        <end position="495"/>
    </location>
</feature>
<reference evidence="8 9" key="1">
    <citation type="submission" date="2017-04" db="EMBL/GenBank/DDBJ databases">
        <title>Burkholderia puraquae sp. nov., a novel Burkholderia cepacia complex species from hospital setting samples.</title>
        <authorList>
            <person name="Martina P."/>
            <person name="Leguizamon M."/>
            <person name="Prieto C."/>
            <person name="Sousa S."/>
            <person name="Montanaro P."/>
            <person name="Draghi W."/>
            <person name="Staembler M."/>
            <person name="Bettiol M."/>
            <person name="Figoli C."/>
            <person name="Palau J."/>
            <person name="Alvarez F."/>
            <person name="Benetti S."/>
            <person name="Anchat E."/>
            <person name="Vescina C."/>
            <person name="Ferreras J."/>
            <person name="Lasch P."/>
            <person name="Lagares A."/>
            <person name="Zorreguieta A."/>
            <person name="Yantorno O."/>
            <person name="Bosch A."/>
        </authorList>
    </citation>
    <scope>NUCLEOTIDE SEQUENCE [LARGE SCALE GENOMIC DNA]</scope>
    <source>
        <strain evidence="8 9">CAMPA 1040</strain>
    </source>
</reference>
<dbReference type="EMBL" id="CADIKG010000001">
    <property type="protein sequence ID" value="CAB3748258.1"/>
    <property type="molecule type" value="Genomic_DNA"/>
</dbReference>
<dbReference type="InterPro" id="IPR006531">
    <property type="entry name" value="Gp5/Vgr_OB"/>
</dbReference>
<dbReference type="InterPro" id="IPR017847">
    <property type="entry name" value="T6SS_RhsGE_Vgr_subset"/>
</dbReference>
<dbReference type="Proteomes" id="UP000494135">
    <property type="component" value="Unassembled WGS sequence"/>
</dbReference>
<evidence type="ECO:0000259" key="6">
    <source>
        <dbReference type="Pfam" id="PF13296"/>
    </source>
</evidence>
<dbReference type="NCBIfam" id="TIGR01646">
    <property type="entry name" value="vgr_GE"/>
    <property type="match status" value="1"/>
</dbReference>
<evidence type="ECO:0000313" key="7">
    <source>
        <dbReference type="EMBL" id="CAB3748258.1"/>
    </source>
</evidence>
<keyword evidence="9" id="KW-1185">Reference proteome</keyword>
<dbReference type="PANTHER" id="PTHR32305:SF15">
    <property type="entry name" value="PROTEIN RHSA-RELATED"/>
    <property type="match status" value="1"/>
</dbReference>
<keyword evidence="3" id="KW-0964">Secreted</keyword>
<sequence length="883" mass="96075">MYVPTQSRVLTISGAALPGLAGHQSILLPIRLHGEEALGKLYEFTLELKTLSLPTLPVYEARDRIKPDELVGTEVIIAIEFDGKGTFIPGVPGGAGLGNEGAGKREIVGLITELTFTGEDDRCAYYEMSVRPWLWLTTLNRENRIFHDKNVVEITEAVLGSSHYPFKYELRLGAIGLKGIYPARDYVRQVWESDFDFLTRLWCEWGIYYFMDGSTLVLCDSPGSHKPHGNMYDAILYHARAGTRVDEEHVHRLSVSRVLTAGAVSLVDYDPTQSRTILSTAVDRHSDVSFSNAEHYGWGDYSQPLAGTMGLSGTPNDNGLEAQYLAGVRVDAERCGSLRAKGRGNLRGIATGHTLRLEGHPHTRTNAEYLVVAAAIDIRNNDETTGGEPYHCATGFVLQPAHAFFRSGLKRKPPCGPETAVVVGPENQPIWVDGYARVKIQFVWDRLGSHDEKSSCWVRVSSPWQGSGFGFVALPRIGQEVTVNYHEGDVDKPYVSDRQVNQFNQPPWVLPKNQALMGWRSMSLTGSQANHVVADDTPGKLQVQVASDHAQSRLVLGYNTRIDGQTGRQQERGVGFEVATEAHGVVRANRGMLVTTEAREGASAPAKDMGETVARLSQASELHEQLAHLARRHNAQDAGVSQHDATQAIKMQTEAIKGGVVDPSEAPFPEMSRPDIVLASASGIGVSAAQGVHIASQADHAVTAGRDVSVSSGRSLIGSIKGAISLFAAKLGIRLVAAQGKVEIQAQDDVMALAALKDLTVTSLDGKIVLNASKEIWLGVGGSFIRITADGIVNGTTGQIQEKCAKWSKAGADSMRIPFSDSFGKIYEGFFKLHWEGSDEIARYQPYRITRADGSRFEGVTNAEGETALHLAEYSETLKIEIL</sequence>
<evidence type="ECO:0000259" key="5">
    <source>
        <dbReference type="Pfam" id="PF10106"/>
    </source>
</evidence>
<evidence type="ECO:0000256" key="2">
    <source>
        <dbReference type="ARBA" id="ARBA00005558"/>
    </source>
</evidence>
<dbReference type="Pfam" id="PF10106">
    <property type="entry name" value="DUF2345"/>
    <property type="match status" value="1"/>
</dbReference>
<dbReference type="Pfam" id="PF04717">
    <property type="entry name" value="Phage_base_V"/>
    <property type="match status" value="1"/>
</dbReference>
<dbReference type="InterPro" id="IPR028244">
    <property type="entry name" value="T6SS_Rhs_Vgr_dom"/>
</dbReference>
<dbReference type="SUPFAM" id="SSF69255">
    <property type="entry name" value="gp5 N-terminal domain-like"/>
    <property type="match status" value="1"/>
</dbReference>
<feature type="domain" description="Putative type VI secretion system Rhs element associated Vgr" evidence="6">
    <location>
        <begin position="524"/>
        <end position="630"/>
    </location>
</feature>
<dbReference type="NCBIfam" id="TIGR03361">
    <property type="entry name" value="VI_Rhs_Vgr"/>
    <property type="match status" value="1"/>
</dbReference>
<dbReference type="Gene3D" id="3.55.50.10">
    <property type="entry name" value="Baseplate protein-like domains"/>
    <property type="match status" value="1"/>
</dbReference>
<evidence type="ECO:0000313" key="10">
    <source>
        <dbReference type="Proteomes" id="UP000494135"/>
    </source>
</evidence>
<dbReference type="Gene3D" id="2.40.50.230">
    <property type="entry name" value="Gp5 N-terminal domain"/>
    <property type="match status" value="1"/>
</dbReference>
<organism evidence="8 9">
    <name type="scientific">Burkholderia puraquae</name>
    <dbReference type="NCBI Taxonomy" id="1904757"/>
    <lineage>
        <taxon>Bacteria</taxon>
        <taxon>Pseudomonadati</taxon>
        <taxon>Pseudomonadota</taxon>
        <taxon>Betaproteobacteria</taxon>
        <taxon>Burkholderiales</taxon>
        <taxon>Burkholderiaceae</taxon>
        <taxon>Burkholderia</taxon>
        <taxon>Burkholderia cepacia complex</taxon>
    </lineage>
</organism>
<protein>
    <submittedName>
        <fullName evidence="8">Type VI secretion protein ImpA</fullName>
    </submittedName>
</protein>
<dbReference type="Proteomes" id="UP000193146">
    <property type="component" value="Unassembled WGS sequence"/>
</dbReference>
<dbReference type="InterPro" id="IPR006533">
    <property type="entry name" value="T6SS_Vgr_RhsGE"/>
</dbReference>
<accession>A0A1X1PNS1</accession>
<name>A0A1X1PNS1_9BURK</name>
<evidence type="ECO:0000313" key="8">
    <source>
        <dbReference type="EMBL" id="ORT88874.1"/>
    </source>
</evidence>